<dbReference type="InterPro" id="IPR012951">
    <property type="entry name" value="BBE"/>
</dbReference>
<reference evidence="5" key="1">
    <citation type="submission" date="2020-03" db="EMBL/GenBank/DDBJ databases">
        <authorList>
            <person name="He L."/>
        </authorList>
    </citation>
    <scope>NUCLEOTIDE SEQUENCE</scope>
    <source>
        <strain evidence="5">CkLH20</strain>
    </source>
</reference>
<name>A0A9P6I0B1_9PEZI</name>
<dbReference type="GO" id="GO:0016491">
    <property type="term" value="F:oxidoreductase activity"/>
    <property type="evidence" value="ECO:0007669"/>
    <property type="project" value="UniProtKB-KW"/>
</dbReference>
<dbReference type="PROSITE" id="PS51387">
    <property type="entry name" value="FAD_PCMH"/>
    <property type="match status" value="1"/>
</dbReference>
<dbReference type="InterPro" id="IPR050432">
    <property type="entry name" value="FAD-linked_Oxidoreductases_BP"/>
</dbReference>
<dbReference type="SUPFAM" id="SSF56176">
    <property type="entry name" value="FAD-binding/transporter-associated domain-like"/>
    <property type="match status" value="1"/>
</dbReference>
<keyword evidence="3" id="KW-0732">Signal</keyword>
<gene>
    <name evidence="5" type="ORF">CkaCkLH20_09255</name>
</gene>
<dbReference type="GO" id="GO:0071949">
    <property type="term" value="F:FAD binding"/>
    <property type="evidence" value="ECO:0007669"/>
    <property type="project" value="InterPro"/>
</dbReference>
<evidence type="ECO:0000313" key="6">
    <source>
        <dbReference type="Proteomes" id="UP000781932"/>
    </source>
</evidence>
<evidence type="ECO:0000256" key="1">
    <source>
        <dbReference type="ARBA" id="ARBA00005466"/>
    </source>
</evidence>
<keyword evidence="6" id="KW-1185">Reference proteome</keyword>
<sequence length="573" mass="61274">MKSIVLQAALAGAALAAPNQPFTGLASSFTERAAGDCKCFPGDSCWPSTETWNALNTTVGGKLIATVPLGSPCHDPTYDAATCATLQSKWQDSEIHMESSSSIMAPFFANQSCDPFQPQSRACLLGNYVVYAVDATTPEHVQAAIAFAQEHNIRFVVRNTGHDYLGRSTGAGALSVWTHHMNSVSIVDWDTTAYTGKAAKVGAGTQGFEVMEAAHNAGLAVVGGECPTVGIAGGYTQGGGHSALSTSFGLSADNVLEWEVVTVNGTLVTASKTENADLFWALSGGGPGNWGVVTSMTVKAHADAKVGGATLVIQAAENDNEAFFNAIDAFHEELAGMVDNETMVVYYFAAAFFQIAPLNAFNKTSEEVKTILAPFVARLDGLGIKYTVAYSDFDSYYGHYDKYFGPLPIGNIQVGIAQYGGRLIPRDDITKIGSFSRSVAAKGATFIGVGTDVGKFGNKDTNSVTPAWRNALVHATLTTVWNFTAPWEEMVANQDLMTNVIMKEIEALTPTGGAYMNEADFQQPNFQKEFFGSNYNSLLCLKKKWDPEGFFYARNAVGSEQWSVANDGRMCRV</sequence>
<reference evidence="5" key="2">
    <citation type="submission" date="2020-11" db="EMBL/GenBank/DDBJ databases">
        <title>Whole genome sequencing of Colletotrichum sp.</title>
        <authorList>
            <person name="Li H."/>
        </authorList>
    </citation>
    <scope>NUCLEOTIDE SEQUENCE</scope>
    <source>
        <strain evidence="5">CkLH20</strain>
    </source>
</reference>
<dbReference type="Pfam" id="PF01565">
    <property type="entry name" value="FAD_binding_4"/>
    <property type="match status" value="1"/>
</dbReference>
<dbReference type="InterPro" id="IPR036318">
    <property type="entry name" value="FAD-bd_PCMH-like_sf"/>
</dbReference>
<dbReference type="EMBL" id="JAATWM020000032">
    <property type="protein sequence ID" value="KAF9873442.1"/>
    <property type="molecule type" value="Genomic_DNA"/>
</dbReference>
<comment type="similarity">
    <text evidence="1">Belongs to the oxygen-dependent FAD-linked oxidoreductase family.</text>
</comment>
<keyword evidence="2" id="KW-0560">Oxidoreductase</keyword>
<dbReference type="Gene3D" id="3.30.465.10">
    <property type="match status" value="2"/>
</dbReference>
<dbReference type="InterPro" id="IPR016169">
    <property type="entry name" value="FAD-bd_PCMH_sub2"/>
</dbReference>
<dbReference type="GeneID" id="62165044"/>
<dbReference type="Proteomes" id="UP000781932">
    <property type="component" value="Unassembled WGS sequence"/>
</dbReference>
<accession>A0A9P6I0B1</accession>
<dbReference type="AlphaFoldDB" id="A0A9P6I0B1"/>
<organism evidence="5 6">
    <name type="scientific">Colletotrichum karsti</name>
    <dbReference type="NCBI Taxonomy" id="1095194"/>
    <lineage>
        <taxon>Eukaryota</taxon>
        <taxon>Fungi</taxon>
        <taxon>Dikarya</taxon>
        <taxon>Ascomycota</taxon>
        <taxon>Pezizomycotina</taxon>
        <taxon>Sordariomycetes</taxon>
        <taxon>Hypocreomycetidae</taxon>
        <taxon>Glomerellales</taxon>
        <taxon>Glomerellaceae</taxon>
        <taxon>Colletotrichum</taxon>
        <taxon>Colletotrichum boninense species complex</taxon>
    </lineage>
</organism>
<dbReference type="PANTHER" id="PTHR13878">
    <property type="entry name" value="GULONOLACTONE OXIDASE"/>
    <property type="match status" value="1"/>
</dbReference>
<feature type="domain" description="FAD-binding PCMH-type" evidence="4">
    <location>
        <begin position="124"/>
        <end position="303"/>
    </location>
</feature>
<evidence type="ECO:0000256" key="3">
    <source>
        <dbReference type="SAM" id="SignalP"/>
    </source>
</evidence>
<feature type="signal peptide" evidence="3">
    <location>
        <begin position="1"/>
        <end position="16"/>
    </location>
</feature>
<dbReference type="OrthoDB" id="9983560at2759"/>
<dbReference type="RefSeq" id="XP_038742903.1">
    <property type="nucleotide sequence ID" value="XM_038891970.1"/>
</dbReference>
<dbReference type="Pfam" id="PF08031">
    <property type="entry name" value="BBE"/>
    <property type="match status" value="1"/>
</dbReference>
<protein>
    <submittedName>
        <fullName evidence="5">FAD binding domain-containing protein</fullName>
    </submittedName>
</protein>
<evidence type="ECO:0000256" key="2">
    <source>
        <dbReference type="ARBA" id="ARBA00023002"/>
    </source>
</evidence>
<evidence type="ECO:0000259" key="4">
    <source>
        <dbReference type="PROSITE" id="PS51387"/>
    </source>
</evidence>
<evidence type="ECO:0000313" key="5">
    <source>
        <dbReference type="EMBL" id="KAF9873442.1"/>
    </source>
</evidence>
<proteinExistence type="inferred from homology"/>
<feature type="chain" id="PRO_5040118107" evidence="3">
    <location>
        <begin position="17"/>
        <end position="573"/>
    </location>
</feature>
<dbReference type="InterPro" id="IPR006094">
    <property type="entry name" value="Oxid_FAD_bind_N"/>
</dbReference>
<dbReference type="PANTHER" id="PTHR13878:SF91">
    <property type="entry name" value="FAD BINDING DOMAIN PROTEIN (AFU_ORTHOLOGUE AFUA_6G12070)-RELATED"/>
    <property type="match status" value="1"/>
</dbReference>
<comment type="caution">
    <text evidence="5">The sequence shown here is derived from an EMBL/GenBank/DDBJ whole genome shotgun (WGS) entry which is preliminary data.</text>
</comment>
<dbReference type="InterPro" id="IPR016166">
    <property type="entry name" value="FAD-bd_PCMH"/>
</dbReference>